<evidence type="ECO:0000313" key="2">
    <source>
        <dbReference type="Proteomes" id="UP000186002"/>
    </source>
</evidence>
<dbReference type="Proteomes" id="UP000186002">
    <property type="component" value="Unassembled WGS sequence"/>
</dbReference>
<protein>
    <recommendedName>
        <fullName evidence="3">DUF4304 domain-containing protein</fullName>
    </recommendedName>
</protein>
<keyword evidence="2" id="KW-1185">Reference proteome</keyword>
<gene>
    <name evidence="1" type="ORF">SAMN05444272_0763</name>
</gene>
<dbReference type="Pfam" id="PF14137">
    <property type="entry name" value="DUF4304"/>
    <property type="match status" value="1"/>
</dbReference>
<dbReference type="InterPro" id="IPR025412">
    <property type="entry name" value="DUF4304"/>
</dbReference>
<name>A0A1M7B940_9HYPH</name>
<proteinExistence type="predicted"/>
<accession>A0A1M7B940</accession>
<dbReference type="EMBL" id="FRBW01000001">
    <property type="protein sequence ID" value="SHL51535.1"/>
    <property type="molecule type" value="Genomic_DNA"/>
</dbReference>
<sequence length="154" mass="17926">MVPVSEPFSNIISNQLKGLGFKKKNRNWYFENDEVILVANLQKSSYGSQYYLNGGVYLRELGNEIFPKEYRCHIRFRLTSLLSGEEVERADIVFNLEDRGVSQQQREEAVVDFMKSVFVPELQRYSTKDQIISSLRKGSTKRYFVHRDVVGFLG</sequence>
<organism evidence="1 2">
    <name type="scientific">Roseibium suaedae</name>
    <dbReference type="NCBI Taxonomy" id="735517"/>
    <lineage>
        <taxon>Bacteria</taxon>
        <taxon>Pseudomonadati</taxon>
        <taxon>Pseudomonadota</taxon>
        <taxon>Alphaproteobacteria</taxon>
        <taxon>Hyphomicrobiales</taxon>
        <taxon>Stappiaceae</taxon>
        <taxon>Roseibium</taxon>
    </lineage>
</organism>
<evidence type="ECO:0000313" key="1">
    <source>
        <dbReference type="EMBL" id="SHL51535.1"/>
    </source>
</evidence>
<dbReference type="AlphaFoldDB" id="A0A1M7B940"/>
<evidence type="ECO:0008006" key="3">
    <source>
        <dbReference type="Google" id="ProtNLM"/>
    </source>
</evidence>
<reference evidence="1 2" key="1">
    <citation type="submission" date="2016-11" db="EMBL/GenBank/DDBJ databases">
        <authorList>
            <person name="Jaros S."/>
            <person name="Januszkiewicz K."/>
            <person name="Wedrychowicz H."/>
        </authorList>
    </citation>
    <scope>NUCLEOTIDE SEQUENCE [LARGE SCALE GENOMIC DNA]</scope>
    <source>
        <strain evidence="1 2">DSM 22153</strain>
    </source>
</reference>